<reference evidence="2" key="1">
    <citation type="journal article" date="2019" name="Int. J. Syst. Evol. Microbiol.">
        <title>The Global Catalogue of Microorganisms (GCM) 10K type strain sequencing project: providing services to taxonomists for standard genome sequencing and annotation.</title>
        <authorList>
            <consortium name="The Broad Institute Genomics Platform"/>
            <consortium name="The Broad Institute Genome Sequencing Center for Infectious Disease"/>
            <person name="Wu L."/>
            <person name="Ma J."/>
        </authorList>
    </citation>
    <scope>NUCLEOTIDE SEQUENCE [LARGE SCALE GENOMIC DNA]</scope>
    <source>
        <strain evidence="2">CCUG 62945</strain>
    </source>
</reference>
<protein>
    <submittedName>
        <fullName evidence="1">HAD-IIA family hydrolase</fullName>
    </submittedName>
</protein>
<dbReference type="PANTHER" id="PTHR19288:SF46">
    <property type="entry name" value="HALOACID DEHALOGENASE-LIKE HYDROLASE DOMAIN-CONTAINING PROTEIN 2"/>
    <property type="match status" value="1"/>
</dbReference>
<accession>A0ABW2QWP2</accession>
<dbReference type="NCBIfam" id="TIGR01460">
    <property type="entry name" value="HAD-SF-IIA"/>
    <property type="match status" value="1"/>
</dbReference>
<dbReference type="RefSeq" id="WP_380187621.1">
    <property type="nucleotide sequence ID" value="NZ_JBHTBQ010000014.1"/>
</dbReference>
<dbReference type="PANTHER" id="PTHR19288">
    <property type="entry name" value="4-NITROPHENYLPHOSPHATASE-RELATED"/>
    <property type="match status" value="1"/>
</dbReference>
<evidence type="ECO:0000313" key="2">
    <source>
        <dbReference type="Proteomes" id="UP001596473"/>
    </source>
</evidence>
<name>A0ABW2QWP2_9NEIS</name>
<dbReference type="NCBIfam" id="TIGR01549">
    <property type="entry name" value="HAD-SF-IA-v1"/>
    <property type="match status" value="1"/>
</dbReference>
<dbReference type="Pfam" id="PF13242">
    <property type="entry name" value="Hydrolase_like"/>
    <property type="match status" value="1"/>
</dbReference>
<dbReference type="EMBL" id="JBHTBQ010000014">
    <property type="protein sequence ID" value="MFC7419980.1"/>
    <property type="molecule type" value="Genomic_DNA"/>
</dbReference>
<dbReference type="InterPro" id="IPR036412">
    <property type="entry name" value="HAD-like_sf"/>
</dbReference>
<sequence length="265" mass="28078">MSNWIALAKKNVFLIDLDGVVYKGSKPVDGAIEAIQRLREAGKKIIYLTNNSARSPLSIRNKLEGMGIACAENELLTSAEVACQAVKKDSLDGQKGVYVVGSSGLRDLVVNHGLKLATHDQCGAVLVGLDLELSYETISNALQAITNGALLIACNSDANYPSDKGALLPGCGAMLGAIEGAAGIRCNYLFGKPNKLMLQVALERIGGVLNECVVIGDTLESDILMANNANAESIYIDNDQWHHDSDIVRSFSSKSLIAAVNSMGI</sequence>
<dbReference type="Pfam" id="PF13344">
    <property type="entry name" value="Hydrolase_6"/>
    <property type="match status" value="1"/>
</dbReference>
<dbReference type="GO" id="GO:0016787">
    <property type="term" value="F:hydrolase activity"/>
    <property type="evidence" value="ECO:0007669"/>
    <property type="project" value="UniProtKB-KW"/>
</dbReference>
<dbReference type="InterPro" id="IPR023214">
    <property type="entry name" value="HAD_sf"/>
</dbReference>
<gene>
    <name evidence="1" type="ORF">ACFQNF_08785</name>
</gene>
<dbReference type="Proteomes" id="UP001596473">
    <property type="component" value="Unassembled WGS sequence"/>
</dbReference>
<proteinExistence type="predicted"/>
<dbReference type="Gene3D" id="3.40.50.1000">
    <property type="entry name" value="HAD superfamily/HAD-like"/>
    <property type="match status" value="2"/>
</dbReference>
<evidence type="ECO:0000313" key="1">
    <source>
        <dbReference type="EMBL" id="MFC7419980.1"/>
    </source>
</evidence>
<dbReference type="InterPro" id="IPR006357">
    <property type="entry name" value="HAD-SF_hydro_IIA"/>
</dbReference>
<comment type="caution">
    <text evidence="1">The sequence shown here is derived from an EMBL/GenBank/DDBJ whole genome shotgun (WGS) entry which is preliminary data.</text>
</comment>
<dbReference type="SUPFAM" id="SSF56784">
    <property type="entry name" value="HAD-like"/>
    <property type="match status" value="1"/>
</dbReference>
<dbReference type="InterPro" id="IPR006439">
    <property type="entry name" value="HAD-SF_hydro_IA"/>
</dbReference>
<keyword evidence="1" id="KW-0378">Hydrolase</keyword>
<organism evidence="1 2">
    <name type="scientific">Iodobacter arcticus</name>
    <dbReference type="NCBI Taxonomy" id="590593"/>
    <lineage>
        <taxon>Bacteria</taxon>
        <taxon>Pseudomonadati</taxon>
        <taxon>Pseudomonadota</taxon>
        <taxon>Betaproteobacteria</taxon>
        <taxon>Neisseriales</taxon>
        <taxon>Chitinibacteraceae</taxon>
        <taxon>Iodobacter</taxon>
    </lineage>
</organism>
<keyword evidence="2" id="KW-1185">Reference proteome</keyword>